<comment type="caution">
    <text evidence="1">The sequence shown here is derived from an EMBL/GenBank/DDBJ whole genome shotgun (WGS) entry which is preliminary data.</text>
</comment>
<evidence type="ECO:0000313" key="2">
    <source>
        <dbReference type="Proteomes" id="UP001139534"/>
    </source>
</evidence>
<dbReference type="EMBL" id="JALPRK010000007">
    <property type="protein sequence ID" value="MCK8487401.1"/>
    <property type="molecule type" value="Genomic_DNA"/>
</dbReference>
<accession>A0A9X2BT08</accession>
<sequence length="175" mass="20572">MAEIGQEIVKRYLEELGFEVRKIPESDVKTPDYEVFLNEQLVFYCEEKTLEYDDFEGVKDDPTYNSISAHVHKATKQFNSINPNREYPNVLAFVNFDTLKNVHDLFTTLTGHILLESGEYMKIHRVGRITSDLDQIDLYLWFDKEKFINKIWGEVHSIHDENLKKIIPNKDKASE</sequence>
<dbReference type="AlphaFoldDB" id="A0A9X2BT08"/>
<name>A0A9X2BT08_9BACL</name>
<dbReference type="Proteomes" id="UP001139534">
    <property type="component" value="Unassembled WGS sequence"/>
</dbReference>
<proteinExistence type="predicted"/>
<reference evidence="1" key="1">
    <citation type="submission" date="2022-04" db="EMBL/GenBank/DDBJ databases">
        <authorList>
            <person name="Seo M.-J."/>
        </authorList>
    </citation>
    <scope>NUCLEOTIDE SEQUENCE</scope>
    <source>
        <strain evidence="1">MBLB2552</strain>
    </source>
</reference>
<gene>
    <name evidence="1" type="ORF">M0651_09470</name>
</gene>
<protein>
    <submittedName>
        <fullName evidence="1">Uncharacterized protein</fullName>
    </submittedName>
</protein>
<organism evidence="1 2">
    <name type="scientific">Paenibacillus mellifer</name>
    <dbReference type="NCBI Taxonomy" id="2937794"/>
    <lineage>
        <taxon>Bacteria</taxon>
        <taxon>Bacillati</taxon>
        <taxon>Bacillota</taxon>
        <taxon>Bacilli</taxon>
        <taxon>Bacillales</taxon>
        <taxon>Paenibacillaceae</taxon>
        <taxon>Paenibacillus</taxon>
    </lineage>
</organism>
<evidence type="ECO:0000313" key="1">
    <source>
        <dbReference type="EMBL" id="MCK8487401.1"/>
    </source>
</evidence>
<dbReference type="RefSeq" id="WP_085279463.1">
    <property type="nucleotide sequence ID" value="NZ_JALPRK010000007.1"/>
</dbReference>
<keyword evidence="2" id="KW-1185">Reference proteome</keyword>